<evidence type="ECO:0000313" key="2">
    <source>
        <dbReference type="Proteomes" id="UP000790709"/>
    </source>
</evidence>
<accession>A0ACB8BUR6</accession>
<gene>
    <name evidence="1" type="ORF">BV22DRAFT_193075</name>
</gene>
<dbReference type="EMBL" id="MU266351">
    <property type="protein sequence ID" value="KAH7928588.1"/>
    <property type="molecule type" value="Genomic_DNA"/>
</dbReference>
<keyword evidence="2" id="KW-1185">Reference proteome</keyword>
<proteinExistence type="predicted"/>
<sequence>MAIEEEQSILFAERPEWADVTPLAQYENINPVAPIFYTNEYKDAADYFRGIVNAGEMSPRVLELTEKIIRMNPAHYSAWQYRYKTLMALKSPLDVELHLMDEIAVKYLKTYQVWHHRRLIVTQTRNPGPELAFIAKSLQADTKNYHTWSYRQWILAYFNDDELWDAELPFVEEMLENDLRNNSAWHHRFFVVFQAGVRKGDEDRDEVIRRELGFVKQSISVAPNNASAWNYLRGILDHNGTPYSDLQTFVNPYSVPHTLEETAEGVVDLENPLPSKESHLPAVAAIEFMADIYEKEGGDSLMKATELWKSLANEHDTIRKKYWEYRIREACQKVTT</sequence>
<comment type="caution">
    <text evidence="1">The sequence shown here is derived from an EMBL/GenBank/DDBJ whole genome shotgun (WGS) entry which is preliminary data.</text>
</comment>
<name>A0ACB8BUR6_9AGAM</name>
<reference evidence="1" key="1">
    <citation type="journal article" date="2021" name="New Phytol.">
        <title>Evolutionary innovations through gain and loss of genes in the ectomycorrhizal Boletales.</title>
        <authorList>
            <person name="Wu G."/>
            <person name="Miyauchi S."/>
            <person name="Morin E."/>
            <person name="Kuo A."/>
            <person name="Drula E."/>
            <person name="Varga T."/>
            <person name="Kohler A."/>
            <person name="Feng B."/>
            <person name="Cao Y."/>
            <person name="Lipzen A."/>
            <person name="Daum C."/>
            <person name="Hundley H."/>
            <person name="Pangilinan J."/>
            <person name="Johnson J."/>
            <person name="Barry K."/>
            <person name="LaButti K."/>
            <person name="Ng V."/>
            <person name="Ahrendt S."/>
            <person name="Min B."/>
            <person name="Choi I.G."/>
            <person name="Park H."/>
            <person name="Plett J.M."/>
            <person name="Magnuson J."/>
            <person name="Spatafora J.W."/>
            <person name="Nagy L.G."/>
            <person name="Henrissat B."/>
            <person name="Grigoriev I.V."/>
            <person name="Yang Z.L."/>
            <person name="Xu J."/>
            <person name="Martin F.M."/>
        </authorList>
    </citation>
    <scope>NUCLEOTIDE SEQUENCE</scope>
    <source>
        <strain evidence="1">KUC20120723A-06</strain>
    </source>
</reference>
<dbReference type="Proteomes" id="UP000790709">
    <property type="component" value="Unassembled WGS sequence"/>
</dbReference>
<evidence type="ECO:0000313" key="1">
    <source>
        <dbReference type="EMBL" id="KAH7928588.1"/>
    </source>
</evidence>
<organism evidence="1 2">
    <name type="scientific">Leucogyrophana mollusca</name>
    <dbReference type="NCBI Taxonomy" id="85980"/>
    <lineage>
        <taxon>Eukaryota</taxon>
        <taxon>Fungi</taxon>
        <taxon>Dikarya</taxon>
        <taxon>Basidiomycota</taxon>
        <taxon>Agaricomycotina</taxon>
        <taxon>Agaricomycetes</taxon>
        <taxon>Agaricomycetidae</taxon>
        <taxon>Boletales</taxon>
        <taxon>Boletales incertae sedis</taxon>
        <taxon>Leucogyrophana</taxon>
    </lineage>
</organism>
<protein>
    <submittedName>
        <fullName evidence="1">Protein prenylyltransferase</fullName>
    </submittedName>
</protein>